<feature type="compositionally biased region" description="Polar residues" evidence="1">
    <location>
        <begin position="1"/>
        <end position="14"/>
    </location>
</feature>
<dbReference type="Proteomes" id="UP000774326">
    <property type="component" value="Unassembled WGS sequence"/>
</dbReference>
<dbReference type="SUPFAM" id="SSF55781">
    <property type="entry name" value="GAF domain-like"/>
    <property type="match status" value="1"/>
</dbReference>
<evidence type="ECO:0000313" key="3">
    <source>
        <dbReference type="EMBL" id="KAH3685242.1"/>
    </source>
</evidence>
<dbReference type="SMART" id="SM00065">
    <property type="entry name" value="GAF"/>
    <property type="match status" value="1"/>
</dbReference>
<evidence type="ECO:0000256" key="1">
    <source>
        <dbReference type="SAM" id="MobiDB-lite"/>
    </source>
</evidence>
<name>A0A9P8Q900_WICPI</name>
<sequence length="552" mass="61779">MSAFANSSRLNIKLSSDKHGKDKERRESKLSLKDSGNLGNGSATTAKLVPSSNAVVLKKFVIPKGFRPLPENKSSNIVNIPLTKTHFLDAYSRAKWNLSKVPCPSCFEGIEIMPAPDHYNEGTRIKAVKKFLHSEHWKDRDAFNKLIAKAVKTFNAKGAAISLLDSKRQIVKYQTQLNMGECPKQISIDGHALLSADHFVLMDASKDWRTAKSPFIKGTANIRFYVGVPLTVPTGELIGVFSVFDTLPRSGELEREQIDTLKKLAEQVISILTAADTTKQINTAVTVPLIQLIGRPTSNTNQFSTTAVYEKDGSGSSYSQNFNFRYNVPTVTSKSLIQQSTVKNGPTLDYGSLSKIHDYRDIKSASSALSKIIASQLKFDFVCIIEIRVSQKYRIPNEFFPYESSVDAEDFKFGNKLMRADNEQIMTRFLGSYGYRENSSGFDQFRSSNFFYGSLSSEFGIYYENPGNANNIKLKSGISMPFYRIVSKIVRRKKVVKNEIGKTKEGKPIEVYLRSGGYLVAAFNDSCRNITEDEINFMYSSACTLRRVFISN</sequence>
<accession>A0A9P8Q900</accession>
<dbReference type="InterPro" id="IPR029016">
    <property type="entry name" value="GAF-like_dom_sf"/>
</dbReference>
<evidence type="ECO:0000313" key="4">
    <source>
        <dbReference type="Proteomes" id="UP000774326"/>
    </source>
</evidence>
<dbReference type="PANTHER" id="PTHR43102:SF2">
    <property type="entry name" value="GAF DOMAIN-CONTAINING PROTEIN"/>
    <property type="match status" value="1"/>
</dbReference>
<dbReference type="InterPro" id="IPR003018">
    <property type="entry name" value="GAF"/>
</dbReference>
<keyword evidence="4" id="KW-1185">Reference proteome</keyword>
<feature type="region of interest" description="Disordered" evidence="1">
    <location>
        <begin position="1"/>
        <end position="44"/>
    </location>
</feature>
<feature type="compositionally biased region" description="Basic and acidic residues" evidence="1">
    <location>
        <begin position="15"/>
        <end position="32"/>
    </location>
</feature>
<gene>
    <name evidence="3" type="ORF">WICPIJ_003786</name>
</gene>
<feature type="domain" description="GAF" evidence="2">
    <location>
        <begin position="138"/>
        <end position="282"/>
    </location>
</feature>
<protein>
    <recommendedName>
        <fullName evidence="2">GAF domain-containing protein</fullName>
    </recommendedName>
</protein>
<reference evidence="3" key="2">
    <citation type="submission" date="2021-01" db="EMBL/GenBank/DDBJ databases">
        <authorList>
            <person name="Schikora-Tamarit M.A."/>
        </authorList>
    </citation>
    <scope>NUCLEOTIDE SEQUENCE</scope>
    <source>
        <strain evidence="3">CBS2887</strain>
    </source>
</reference>
<dbReference type="Pfam" id="PF01590">
    <property type="entry name" value="GAF"/>
    <property type="match status" value="1"/>
</dbReference>
<evidence type="ECO:0000259" key="2">
    <source>
        <dbReference type="SMART" id="SM00065"/>
    </source>
</evidence>
<dbReference type="PANTHER" id="PTHR43102">
    <property type="entry name" value="SLR1143 PROTEIN"/>
    <property type="match status" value="1"/>
</dbReference>
<dbReference type="Gene3D" id="3.30.450.40">
    <property type="match status" value="1"/>
</dbReference>
<reference evidence="3" key="1">
    <citation type="journal article" date="2021" name="Open Biol.">
        <title>Shared evolutionary footprints suggest mitochondrial oxidative damage underlies multiple complex I losses in fungi.</title>
        <authorList>
            <person name="Schikora-Tamarit M.A."/>
            <person name="Marcet-Houben M."/>
            <person name="Nosek J."/>
            <person name="Gabaldon T."/>
        </authorList>
    </citation>
    <scope>NUCLEOTIDE SEQUENCE</scope>
    <source>
        <strain evidence="3">CBS2887</strain>
    </source>
</reference>
<organism evidence="3 4">
    <name type="scientific">Wickerhamomyces pijperi</name>
    <name type="common">Yeast</name>
    <name type="synonym">Pichia pijperi</name>
    <dbReference type="NCBI Taxonomy" id="599730"/>
    <lineage>
        <taxon>Eukaryota</taxon>
        <taxon>Fungi</taxon>
        <taxon>Dikarya</taxon>
        <taxon>Ascomycota</taxon>
        <taxon>Saccharomycotina</taxon>
        <taxon>Saccharomycetes</taxon>
        <taxon>Phaffomycetales</taxon>
        <taxon>Wickerhamomycetaceae</taxon>
        <taxon>Wickerhamomyces</taxon>
    </lineage>
</organism>
<comment type="caution">
    <text evidence="3">The sequence shown here is derived from an EMBL/GenBank/DDBJ whole genome shotgun (WGS) entry which is preliminary data.</text>
</comment>
<dbReference type="AlphaFoldDB" id="A0A9P8Q900"/>
<proteinExistence type="predicted"/>
<dbReference type="OrthoDB" id="303614at2759"/>
<dbReference type="EMBL" id="JAEUBG010002086">
    <property type="protein sequence ID" value="KAH3685242.1"/>
    <property type="molecule type" value="Genomic_DNA"/>
</dbReference>